<dbReference type="RefSeq" id="WP_132354267.1">
    <property type="nucleotide sequence ID" value="NZ_CAWOJO010000013.1"/>
</dbReference>
<gene>
    <name evidence="1" type="ORF">C5467_09860</name>
</gene>
<name>A0A4V6P8G6_9GAMM</name>
<protein>
    <submittedName>
        <fullName evidence="1">Uncharacterized protein</fullName>
    </submittedName>
</protein>
<evidence type="ECO:0000313" key="2">
    <source>
        <dbReference type="Proteomes" id="UP000295598"/>
    </source>
</evidence>
<proteinExistence type="predicted"/>
<organism evidence="1 2">
    <name type="scientific">Photorhabdus khanii subsp. guanajuatensis</name>
    <dbReference type="NCBI Taxonomy" id="2100166"/>
    <lineage>
        <taxon>Bacteria</taxon>
        <taxon>Pseudomonadati</taxon>
        <taxon>Pseudomonadota</taxon>
        <taxon>Gammaproteobacteria</taxon>
        <taxon>Enterobacterales</taxon>
        <taxon>Morganellaceae</taxon>
        <taxon>Photorhabdus</taxon>
    </lineage>
</organism>
<evidence type="ECO:0000313" key="1">
    <source>
        <dbReference type="EMBL" id="TDB58605.1"/>
    </source>
</evidence>
<comment type="caution">
    <text evidence="1">The sequence shown here is derived from an EMBL/GenBank/DDBJ whole genome shotgun (WGS) entry which is preliminary data.</text>
</comment>
<reference evidence="1 2" key="1">
    <citation type="journal article" date="2019" name="Int. J. Syst. Evol. Microbiol.">
        <title>Photorhabdus khanii subsp. guanajuatensis subsp. nov., isolated from Heterorhabditis atacamensis, and Photorhabdus luminescens subsp. mexicana subsp. nov., isolated from Heterorhabditis mexicana entomopathogenic nematodes.</title>
        <authorList>
            <person name="Machado R.A.R."/>
            <person name="Bruno P."/>
            <person name="Arce C.C.M."/>
            <person name="Liechti N."/>
            <person name="Kohler A."/>
            <person name="Bernal J."/>
            <person name="Bruggmann R."/>
            <person name="Turlings T.C.J."/>
        </authorList>
    </citation>
    <scope>NUCLEOTIDE SEQUENCE [LARGE SCALE GENOMIC DNA]</scope>
    <source>
        <strain evidence="1 2">MEX20-17</strain>
    </source>
</reference>
<accession>A0A4V6P8G6</accession>
<sequence>MTIISTKFQLMPFFSNAFLEKTARRCDFMEQLRNIGPQSLVLRLIAALSKGNWTGATITDTGGQKTLGD</sequence>
<dbReference type="Proteomes" id="UP000295598">
    <property type="component" value="Unassembled WGS sequence"/>
</dbReference>
<dbReference type="AlphaFoldDB" id="A0A4V6P8G6"/>
<dbReference type="EMBL" id="PUJY01000013">
    <property type="protein sequence ID" value="TDB58605.1"/>
    <property type="molecule type" value="Genomic_DNA"/>
</dbReference>